<sequence length="266" mass="30862">MKLKLIASILTINLLSFACNRVSEKDITIIDNLVLGKKNLDFIEQYDSLKIPHKTFFAGHVFTSIDELGTSKIIRAYSDKFNLLPQRNIKQYGIYFQRSNEGSDYIVELDVMLGFEGNATLFEEGRMIDVTKETGINSFIQANRKDLIDKIESLLIKKYGKPDEVLVENIPFYSIKNNLLSPHNTEYSYKTELLVWNTDYLVISFFKGLETNSYFSEEGNSMIMFDKSQRNEELISNGIQFNEYPYISYRLNDKTIKKLKLDEIDL</sequence>
<gene>
    <name evidence="1" type="ORF">GJV77_14375</name>
</gene>
<dbReference type="AlphaFoldDB" id="A0A7K1GQ74"/>
<proteinExistence type="predicted"/>
<accession>A0A7K1GQ74</accession>
<protein>
    <submittedName>
        <fullName evidence="1">Uncharacterized protein</fullName>
    </submittedName>
</protein>
<dbReference type="EMBL" id="WMJY01000064">
    <property type="protein sequence ID" value="MTH31055.1"/>
    <property type="molecule type" value="Genomic_DNA"/>
</dbReference>
<dbReference type="PROSITE" id="PS51257">
    <property type="entry name" value="PROKAR_LIPOPROTEIN"/>
    <property type="match status" value="1"/>
</dbReference>
<organism evidence="1 2">
    <name type="scientific">Myroides pelagicus</name>
    <dbReference type="NCBI Taxonomy" id="270914"/>
    <lineage>
        <taxon>Bacteria</taxon>
        <taxon>Pseudomonadati</taxon>
        <taxon>Bacteroidota</taxon>
        <taxon>Flavobacteriia</taxon>
        <taxon>Flavobacteriales</taxon>
        <taxon>Flavobacteriaceae</taxon>
        <taxon>Myroides</taxon>
    </lineage>
</organism>
<comment type="caution">
    <text evidence="1">The sequence shown here is derived from an EMBL/GenBank/DDBJ whole genome shotgun (WGS) entry which is preliminary data.</text>
</comment>
<keyword evidence="2" id="KW-1185">Reference proteome</keyword>
<evidence type="ECO:0000313" key="1">
    <source>
        <dbReference type="EMBL" id="MTH31055.1"/>
    </source>
</evidence>
<dbReference type="Proteomes" id="UP000488936">
    <property type="component" value="Unassembled WGS sequence"/>
</dbReference>
<dbReference type="RefSeq" id="WP_155037021.1">
    <property type="nucleotide sequence ID" value="NZ_JBHTIG010000027.1"/>
</dbReference>
<name>A0A7K1GQ74_9FLAO</name>
<reference evidence="1 2" key="1">
    <citation type="journal article" date="2006" name="Int. J. Syst. Evol. Microbiol.">
        <title>Myroides pelagicus sp. nov., isolated from seawater in Thailand.</title>
        <authorList>
            <person name="Yoon J."/>
            <person name="Maneerat S."/>
            <person name="Kawai F."/>
            <person name="Yokota A."/>
        </authorList>
    </citation>
    <scope>NUCLEOTIDE SEQUENCE [LARGE SCALE GENOMIC DNA]</scope>
    <source>
        <strain evidence="1 2">SM1T</strain>
    </source>
</reference>
<dbReference type="OrthoDB" id="9824985at2"/>
<evidence type="ECO:0000313" key="2">
    <source>
        <dbReference type="Proteomes" id="UP000488936"/>
    </source>
</evidence>